<keyword evidence="6" id="KW-0808">Transferase</keyword>
<dbReference type="Pfam" id="PF00512">
    <property type="entry name" value="HisKA"/>
    <property type="match status" value="1"/>
</dbReference>
<dbReference type="Proteomes" id="UP000244956">
    <property type="component" value="Unassembled WGS sequence"/>
</dbReference>
<dbReference type="Gene3D" id="3.30.565.10">
    <property type="entry name" value="Histidine kinase-like ATPase, C-terminal domain"/>
    <property type="match status" value="1"/>
</dbReference>
<evidence type="ECO:0000256" key="5">
    <source>
        <dbReference type="ARBA" id="ARBA00022553"/>
    </source>
</evidence>
<dbReference type="FunFam" id="3.30.565.10:FF:000023">
    <property type="entry name" value="PAS domain-containing sensor histidine kinase"/>
    <property type="match status" value="1"/>
</dbReference>
<comment type="caution">
    <text evidence="14">The sequence shown here is derived from an EMBL/GenBank/DDBJ whole genome shotgun (WGS) entry which is preliminary data.</text>
</comment>
<dbReference type="InterPro" id="IPR036890">
    <property type="entry name" value="HATPase_C_sf"/>
</dbReference>
<dbReference type="PROSITE" id="PS50109">
    <property type="entry name" value="HIS_KIN"/>
    <property type="match status" value="1"/>
</dbReference>
<evidence type="ECO:0000256" key="4">
    <source>
        <dbReference type="ARBA" id="ARBA00022475"/>
    </source>
</evidence>
<sequence>MQNNFSSFLFPEWENEISTAIVDNRSLCIALLSAEGSLIFANPQMLTLFSGELKDSFINPAFEKIISLSSSKSLVYDGFLTLGDYSSVNTSIMTHIYRKNNKLLIIGGVDVEQLVTQNHNLHQMNHDINNLQRDLIKEKHNLESTLKKLDEANNELKELVATRDKLFSIIAHDLKSPFNGLLGLTELLSENAKVFPPEKLSSFAKEVNTSSKQAYKLLENLLEWSRLQTGKLKPNKERIKPSEAISEVKHSCKNSALAKNITLQSQIEFDEIIHADREMLETILRNLTTNALKFTSPGGRVTLKTTSQKNQIIFIVSDTGFGIEPQYIEGIFGVDCKLSRRGTANETGTGLGLILCKEFVDKHSGQIWAKSTPGKGSDFFFSLPLHT</sequence>
<dbReference type="InterPro" id="IPR005467">
    <property type="entry name" value="His_kinase_dom"/>
</dbReference>
<evidence type="ECO:0000256" key="10">
    <source>
        <dbReference type="ARBA" id="ARBA00023012"/>
    </source>
</evidence>
<dbReference type="SMART" id="SM00387">
    <property type="entry name" value="HATPase_c"/>
    <property type="match status" value="1"/>
</dbReference>
<feature type="domain" description="Histidine kinase" evidence="13">
    <location>
        <begin position="169"/>
        <end position="387"/>
    </location>
</feature>
<keyword evidence="8" id="KW-0418">Kinase</keyword>
<comment type="subcellular location">
    <subcellularLocation>
        <location evidence="2">Cell membrane</location>
    </subcellularLocation>
</comment>
<evidence type="ECO:0000256" key="1">
    <source>
        <dbReference type="ARBA" id="ARBA00000085"/>
    </source>
</evidence>
<comment type="catalytic activity">
    <reaction evidence="1">
        <text>ATP + protein L-histidine = ADP + protein N-phospho-L-histidine.</text>
        <dbReference type="EC" id="2.7.13.3"/>
    </reaction>
</comment>
<keyword evidence="10" id="KW-0902">Two-component regulatory system</keyword>
<dbReference type="PANTHER" id="PTHR43711:SF1">
    <property type="entry name" value="HISTIDINE KINASE 1"/>
    <property type="match status" value="1"/>
</dbReference>
<evidence type="ECO:0000256" key="9">
    <source>
        <dbReference type="ARBA" id="ARBA00022840"/>
    </source>
</evidence>
<evidence type="ECO:0000256" key="7">
    <source>
        <dbReference type="ARBA" id="ARBA00022741"/>
    </source>
</evidence>
<dbReference type="Gene3D" id="1.10.287.130">
    <property type="match status" value="1"/>
</dbReference>
<keyword evidence="15" id="KW-1185">Reference proteome</keyword>
<protein>
    <recommendedName>
        <fullName evidence="3">histidine kinase</fullName>
        <ecNumber evidence="3">2.7.13.3</ecNumber>
    </recommendedName>
</protein>
<evidence type="ECO:0000256" key="12">
    <source>
        <dbReference type="SAM" id="Coils"/>
    </source>
</evidence>
<keyword evidence="7" id="KW-0547">Nucleotide-binding</keyword>
<dbReference type="InterPro" id="IPR003661">
    <property type="entry name" value="HisK_dim/P_dom"/>
</dbReference>
<evidence type="ECO:0000256" key="11">
    <source>
        <dbReference type="ARBA" id="ARBA00023136"/>
    </source>
</evidence>
<dbReference type="SUPFAM" id="SSF55874">
    <property type="entry name" value="ATPase domain of HSP90 chaperone/DNA topoisomerase II/histidine kinase"/>
    <property type="match status" value="1"/>
</dbReference>
<proteinExistence type="predicted"/>
<dbReference type="InterPro" id="IPR036097">
    <property type="entry name" value="HisK_dim/P_sf"/>
</dbReference>
<dbReference type="InterPro" id="IPR003594">
    <property type="entry name" value="HATPase_dom"/>
</dbReference>
<dbReference type="PRINTS" id="PR00344">
    <property type="entry name" value="BCTRLSENSOR"/>
</dbReference>
<dbReference type="CDD" id="cd00082">
    <property type="entry name" value="HisKA"/>
    <property type="match status" value="1"/>
</dbReference>
<evidence type="ECO:0000256" key="8">
    <source>
        <dbReference type="ARBA" id="ARBA00022777"/>
    </source>
</evidence>
<dbReference type="GO" id="GO:0005886">
    <property type="term" value="C:plasma membrane"/>
    <property type="evidence" value="ECO:0007669"/>
    <property type="project" value="UniProtKB-SubCell"/>
</dbReference>
<keyword evidence="11" id="KW-0472">Membrane</keyword>
<evidence type="ECO:0000313" key="15">
    <source>
        <dbReference type="Proteomes" id="UP000244956"/>
    </source>
</evidence>
<name>A0A2U2B6C7_9BACT</name>
<dbReference type="AlphaFoldDB" id="A0A2U2B6C7"/>
<accession>A0A2U2B6C7</accession>
<dbReference type="EC" id="2.7.13.3" evidence="3"/>
<dbReference type="InterPro" id="IPR004358">
    <property type="entry name" value="Sig_transdc_His_kin-like_C"/>
</dbReference>
<dbReference type="EMBL" id="QEWP01000012">
    <property type="protein sequence ID" value="PWD98615.1"/>
    <property type="molecule type" value="Genomic_DNA"/>
</dbReference>
<evidence type="ECO:0000256" key="6">
    <source>
        <dbReference type="ARBA" id="ARBA00022679"/>
    </source>
</evidence>
<dbReference type="Pfam" id="PF02518">
    <property type="entry name" value="HATPase_c"/>
    <property type="match status" value="1"/>
</dbReference>
<dbReference type="InterPro" id="IPR050736">
    <property type="entry name" value="Sensor_HK_Regulatory"/>
</dbReference>
<keyword evidence="9" id="KW-0067">ATP-binding</keyword>
<evidence type="ECO:0000259" key="13">
    <source>
        <dbReference type="PROSITE" id="PS50109"/>
    </source>
</evidence>
<dbReference type="PANTHER" id="PTHR43711">
    <property type="entry name" value="TWO-COMPONENT HISTIDINE KINASE"/>
    <property type="match status" value="1"/>
</dbReference>
<feature type="coiled-coil region" evidence="12">
    <location>
        <begin position="114"/>
        <end position="169"/>
    </location>
</feature>
<dbReference type="SUPFAM" id="SSF47384">
    <property type="entry name" value="Homodimeric domain of signal transducing histidine kinase"/>
    <property type="match status" value="1"/>
</dbReference>
<keyword evidence="4" id="KW-1003">Cell membrane</keyword>
<dbReference type="RefSeq" id="WP_109265149.1">
    <property type="nucleotide sequence ID" value="NZ_QEWP01000012.1"/>
</dbReference>
<reference evidence="14 15" key="1">
    <citation type="submission" date="2018-05" db="EMBL/GenBank/DDBJ databases">
        <title>Marinilabilia rubrum sp. nov., isolated from saltern sediment.</title>
        <authorList>
            <person name="Zhang R."/>
        </authorList>
    </citation>
    <scope>NUCLEOTIDE SEQUENCE [LARGE SCALE GENOMIC DNA]</scope>
    <source>
        <strain evidence="14 15">WTE16</strain>
    </source>
</reference>
<evidence type="ECO:0000256" key="2">
    <source>
        <dbReference type="ARBA" id="ARBA00004236"/>
    </source>
</evidence>
<gene>
    <name evidence="14" type="ORF">DDZ16_14225</name>
</gene>
<keyword evidence="12" id="KW-0175">Coiled coil</keyword>
<dbReference type="GO" id="GO:0005524">
    <property type="term" value="F:ATP binding"/>
    <property type="evidence" value="ECO:0007669"/>
    <property type="project" value="UniProtKB-KW"/>
</dbReference>
<dbReference type="OrthoDB" id="9781208at2"/>
<organism evidence="14 15">
    <name type="scientific">Marinilabilia rubra</name>
    <dbReference type="NCBI Taxonomy" id="2162893"/>
    <lineage>
        <taxon>Bacteria</taxon>
        <taxon>Pseudomonadati</taxon>
        <taxon>Bacteroidota</taxon>
        <taxon>Bacteroidia</taxon>
        <taxon>Marinilabiliales</taxon>
        <taxon>Marinilabiliaceae</taxon>
        <taxon>Marinilabilia</taxon>
    </lineage>
</organism>
<evidence type="ECO:0000313" key="14">
    <source>
        <dbReference type="EMBL" id="PWD98615.1"/>
    </source>
</evidence>
<dbReference type="SMART" id="SM00388">
    <property type="entry name" value="HisKA"/>
    <property type="match status" value="1"/>
</dbReference>
<evidence type="ECO:0000256" key="3">
    <source>
        <dbReference type="ARBA" id="ARBA00012438"/>
    </source>
</evidence>
<keyword evidence="5" id="KW-0597">Phosphoprotein</keyword>
<dbReference type="GO" id="GO:0000155">
    <property type="term" value="F:phosphorelay sensor kinase activity"/>
    <property type="evidence" value="ECO:0007669"/>
    <property type="project" value="InterPro"/>
</dbReference>